<organism evidence="2 3">
    <name type="scientific">Ophiophagus hannah</name>
    <name type="common">King cobra</name>
    <name type="synonym">Naja hannah</name>
    <dbReference type="NCBI Taxonomy" id="8665"/>
    <lineage>
        <taxon>Eukaryota</taxon>
        <taxon>Metazoa</taxon>
        <taxon>Chordata</taxon>
        <taxon>Craniata</taxon>
        <taxon>Vertebrata</taxon>
        <taxon>Euteleostomi</taxon>
        <taxon>Lepidosauria</taxon>
        <taxon>Squamata</taxon>
        <taxon>Bifurcata</taxon>
        <taxon>Unidentata</taxon>
        <taxon>Episquamata</taxon>
        <taxon>Toxicofera</taxon>
        <taxon>Serpentes</taxon>
        <taxon>Colubroidea</taxon>
        <taxon>Elapidae</taxon>
        <taxon>Elapinae</taxon>
        <taxon>Ophiophagus</taxon>
    </lineage>
</organism>
<evidence type="ECO:0000313" key="3">
    <source>
        <dbReference type="Proteomes" id="UP000018936"/>
    </source>
</evidence>
<dbReference type="GO" id="GO:0000247">
    <property type="term" value="F:C-8 sterol isomerase activity"/>
    <property type="evidence" value="ECO:0007669"/>
    <property type="project" value="TreeGrafter"/>
</dbReference>
<dbReference type="GO" id="GO:0004769">
    <property type="term" value="F:steroid Delta-isomerase activity"/>
    <property type="evidence" value="ECO:0007669"/>
    <property type="project" value="TreeGrafter"/>
</dbReference>
<feature type="non-terminal residue" evidence="2">
    <location>
        <position position="1"/>
    </location>
</feature>
<keyword evidence="1" id="KW-0812">Transmembrane</keyword>
<evidence type="ECO:0000313" key="2">
    <source>
        <dbReference type="EMBL" id="ETE60288.1"/>
    </source>
</evidence>
<dbReference type="OrthoDB" id="58557at2759"/>
<keyword evidence="3" id="KW-1185">Reference proteome</keyword>
<feature type="transmembrane region" description="Helical" evidence="1">
    <location>
        <begin position="20"/>
        <end position="41"/>
    </location>
</feature>
<dbReference type="GO" id="GO:0016020">
    <property type="term" value="C:membrane"/>
    <property type="evidence" value="ECO:0007669"/>
    <property type="project" value="InterPro"/>
</dbReference>
<dbReference type="Proteomes" id="UP000018936">
    <property type="component" value="Unassembled WGS sequence"/>
</dbReference>
<feature type="transmembrane region" description="Helical" evidence="1">
    <location>
        <begin position="62"/>
        <end position="84"/>
    </location>
</feature>
<name>V8NF71_OPHHA</name>
<keyword evidence="2" id="KW-0413">Isomerase</keyword>
<dbReference type="GO" id="GO:0047750">
    <property type="term" value="F:cholestenol delta-isomerase activity"/>
    <property type="evidence" value="ECO:0007669"/>
    <property type="project" value="InterPro"/>
</dbReference>
<reference evidence="2 3" key="1">
    <citation type="journal article" date="2013" name="Proc. Natl. Acad. Sci. U.S.A.">
        <title>The king cobra genome reveals dynamic gene evolution and adaptation in the snake venom system.</title>
        <authorList>
            <person name="Vonk F.J."/>
            <person name="Casewell N.R."/>
            <person name="Henkel C.V."/>
            <person name="Heimberg A.M."/>
            <person name="Jansen H.J."/>
            <person name="McCleary R.J."/>
            <person name="Kerkkamp H.M."/>
            <person name="Vos R.A."/>
            <person name="Guerreiro I."/>
            <person name="Calvete J.J."/>
            <person name="Wuster W."/>
            <person name="Woods A.E."/>
            <person name="Logan J.M."/>
            <person name="Harrison R.A."/>
            <person name="Castoe T.A."/>
            <person name="de Koning A.P."/>
            <person name="Pollock D.D."/>
            <person name="Yandell M."/>
            <person name="Calderon D."/>
            <person name="Renjifo C."/>
            <person name="Currier R.B."/>
            <person name="Salgado D."/>
            <person name="Pla D."/>
            <person name="Sanz L."/>
            <person name="Hyder A.S."/>
            <person name="Ribeiro J.M."/>
            <person name="Arntzen J.W."/>
            <person name="van den Thillart G.E."/>
            <person name="Boetzer M."/>
            <person name="Pirovano W."/>
            <person name="Dirks R.P."/>
            <person name="Spaink H.P."/>
            <person name="Duboule D."/>
            <person name="McGlinn E."/>
            <person name="Kini R.M."/>
            <person name="Richardson M.K."/>
        </authorList>
    </citation>
    <scope>NUCLEOTIDE SEQUENCE</scope>
    <source>
        <tissue evidence="2">Blood</tissue>
    </source>
</reference>
<dbReference type="GO" id="GO:0005783">
    <property type="term" value="C:endoplasmic reticulum"/>
    <property type="evidence" value="ECO:0007669"/>
    <property type="project" value="TreeGrafter"/>
</dbReference>
<accession>V8NF71</accession>
<dbReference type="InterPro" id="IPR007905">
    <property type="entry name" value="EBP"/>
</dbReference>
<feature type="non-terminal residue" evidence="2">
    <location>
        <position position="136"/>
    </location>
</feature>
<sequence>MRSVWCKRFVDRFLPEETLAFFTGSTHIFSTIMVLEAKAVVHHPYRPQNLELKNYVPNDKPVWQILTYFFSIVGILMILGWFVAGWRSKTWGPFGTWRTLIICWFTVCVFIHCVFEGWFVLYYMEIPGDQSILSQI</sequence>
<keyword evidence="1" id="KW-0472">Membrane</keyword>
<dbReference type="GO" id="GO:0006695">
    <property type="term" value="P:cholesterol biosynthetic process"/>
    <property type="evidence" value="ECO:0007669"/>
    <property type="project" value="TreeGrafter"/>
</dbReference>
<comment type="caution">
    <text evidence="2">The sequence shown here is derived from an EMBL/GenBank/DDBJ whole genome shotgun (WGS) entry which is preliminary data.</text>
</comment>
<proteinExistence type="predicted"/>
<dbReference type="EMBL" id="AZIM01004802">
    <property type="protein sequence ID" value="ETE60288.1"/>
    <property type="molecule type" value="Genomic_DNA"/>
</dbReference>
<dbReference type="AlphaFoldDB" id="V8NF71"/>
<keyword evidence="1" id="KW-1133">Transmembrane helix</keyword>
<gene>
    <name evidence="2" type="primary">EBP</name>
    <name evidence="2" type="ORF">L345_13972</name>
</gene>
<dbReference type="PANTHER" id="PTHR14207">
    <property type="entry name" value="STEROL ISOMERASE"/>
    <property type="match status" value="1"/>
</dbReference>
<dbReference type="PANTHER" id="PTHR14207:SF0">
    <property type="entry name" value="3-BETA-HYDROXYSTEROID-DELTA(8),DELTA(7)-ISOMERASE"/>
    <property type="match status" value="1"/>
</dbReference>
<evidence type="ECO:0000256" key="1">
    <source>
        <dbReference type="SAM" id="Phobius"/>
    </source>
</evidence>
<feature type="transmembrane region" description="Helical" evidence="1">
    <location>
        <begin position="96"/>
        <end position="124"/>
    </location>
</feature>
<protein>
    <submittedName>
        <fullName evidence="2">3-beta-hydroxysteroid-Delta(8), Delta(7)-isomerase</fullName>
    </submittedName>
</protein>